<dbReference type="SMART" id="SM00387">
    <property type="entry name" value="HATPase_c"/>
    <property type="match status" value="1"/>
</dbReference>
<evidence type="ECO:0000259" key="6">
    <source>
        <dbReference type="PROSITE" id="PS50110"/>
    </source>
</evidence>
<dbReference type="Gene3D" id="1.10.287.130">
    <property type="match status" value="1"/>
</dbReference>
<dbReference type="CDD" id="cd17580">
    <property type="entry name" value="REC_2_DhkD-like"/>
    <property type="match status" value="1"/>
</dbReference>
<dbReference type="EC" id="2.7.13.3" evidence="2"/>
<dbReference type="Pfam" id="PF02518">
    <property type="entry name" value="HATPase_c"/>
    <property type="match status" value="1"/>
</dbReference>
<dbReference type="Proteomes" id="UP001596086">
    <property type="component" value="Unassembled WGS sequence"/>
</dbReference>
<dbReference type="SMART" id="SM00388">
    <property type="entry name" value="HisKA"/>
    <property type="match status" value="1"/>
</dbReference>
<gene>
    <name evidence="7" type="ORF">ACFPO9_14775</name>
</gene>
<dbReference type="PANTHER" id="PTHR43547:SF2">
    <property type="entry name" value="HYBRID SIGNAL TRANSDUCTION HISTIDINE KINASE C"/>
    <property type="match status" value="1"/>
</dbReference>
<evidence type="ECO:0000256" key="3">
    <source>
        <dbReference type="ARBA" id="ARBA00022553"/>
    </source>
</evidence>
<dbReference type="SUPFAM" id="SSF55874">
    <property type="entry name" value="ATPase domain of HSP90 chaperone/DNA topoisomerase II/histidine kinase"/>
    <property type="match status" value="1"/>
</dbReference>
<dbReference type="PANTHER" id="PTHR43547">
    <property type="entry name" value="TWO-COMPONENT HISTIDINE KINASE"/>
    <property type="match status" value="1"/>
</dbReference>
<dbReference type="InterPro" id="IPR004358">
    <property type="entry name" value="Sig_transdc_His_kin-like_C"/>
</dbReference>
<dbReference type="SMART" id="SM00448">
    <property type="entry name" value="REC"/>
    <property type="match status" value="1"/>
</dbReference>
<feature type="modified residue" description="4-aspartylphosphate" evidence="4">
    <location>
        <position position="439"/>
    </location>
</feature>
<organism evidence="7 8">
    <name type="scientific">Massilia aerilata</name>
    <dbReference type="NCBI Taxonomy" id="453817"/>
    <lineage>
        <taxon>Bacteria</taxon>
        <taxon>Pseudomonadati</taxon>
        <taxon>Pseudomonadota</taxon>
        <taxon>Betaproteobacteria</taxon>
        <taxon>Burkholderiales</taxon>
        <taxon>Oxalobacteraceae</taxon>
        <taxon>Telluria group</taxon>
        <taxon>Massilia</taxon>
    </lineage>
</organism>
<comment type="caution">
    <text evidence="7">The sequence shown here is derived from an EMBL/GenBank/DDBJ whole genome shotgun (WGS) entry which is preliminary data.</text>
</comment>
<sequence>MTPNADLEYRILIHAPVGKDARLIAELFGRAGVDCGVCAHLGQLTEELGRGAGALLVADEAITPEFLRTVGHFIEHQQSWSDLPVLIMSRREAASPGLQHRYLELGNVSLLERPVQGVTLVSAAQSSLRARRRQYAMREVDQRKDEFLAMLGHELRNPLAPIRAASDLLRIPTLDRDKIQQTSEIISRQVKHMTGLIDDLLDLSRVSRGLVTLSETLLDARQIVTGAVEQVRPLVDARRHRVTVQMPIEPAFVHGDQKRLVQIVANVLNNAAKYTPEGGEIVVALFVDEDTVAYTVSDNGIGMAPHMIGQVFDMFAQAERSSDRAQGGLGIGLALVRNLVALHGGRVAAYSEGIGKGSRFTVTLPRAEAPGRTAIPEAQGLAPVRPQELHLLVVDDNDDAGQMLGLYLETAGYRVTVVQSARAALEAARTDPPDACLLDIGLPDMDGNELARALRQLPPLRAATLVAITGYGQEADRAMTAAAGFNHHFVKPVDMQALLGVLAG</sequence>
<evidence type="ECO:0000259" key="5">
    <source>
        <dbReference type="PROSITE" id="PS50109"/>
    </source>
</evidence>
<dbReference type="GO" id="GO:0005524">
    <property type="term" value="F:ATP binding"/>
    <property type="evidence" value="ECO:0007669"/>
    <property type="project" value="UniProtKB-KW"/>
</dbReference>
<proteinExistence type="predicted"/>
<dbReference type="Gene3D" id="3.40.50.2300">
    <property type="match status" value="1"/>
</dbReference>
<dbReference type="PROSITE" id="PS50109">
    <property type="entry name" value="HIS_KIN"/>
    <property type="match status" value="1"/>
</dbReference>
<evidence type="ECO:0000313" key="7">
    <source>
        <dbReference type="EMBL" id="MFC5549778.1"/>
    </source>
</evidence>
<dbReference type="Pfam" id="PF00072">
    <property type="entry name" value="Response_reg"/>
    <property type="match status" value="1"/>
</dbReference>
<dbReference type="SUPFAM" id="SSF52172">
    <property type="entry name" value="CheY-like"/>
    <property type="match status" value="1"/>
</dbReference>
<dbReference type="PRINTS" id="PR00344">
    <property type="entry name" value="BCTRLSENSOR"/>
</dbReference>
<keyword evidence="8" id="KW-1185">Reference proteome</keyword>
<evidence type="ECO:0000313" key="8">
    <source>
        <dbReference type="Proteomes" id="UP001596086"/>
    </source>
</evidence>
<dbReference type="InterPro" id="IPR003661">
    <property type="entry name" value="HisK_dim/P_dom"/>
</dbReference>
<dbReference type="PROSITE" id="PS50110">
    <property type="entry name" value="RESPONSE_REGULATORY"/>
    <property type="match status" value="1"/>
</dbReference>
<keyword evidence="7" id="KW-0547">Nucleotide-binding</keyword>
<dbReference type="RefSeq" id="WP_379771880.1">
    <property type="nucleotide sequence ID" value="NZ_JBHSMZ010000010.1"/>
</dbReference>
<accession>A0ABW0RYU3</accession>
<dbReference type="CDD" id="cd00082">
    <property type="entry name" value="HisKA"/>
    <property type="match status" value="1"/>
</dbReference>
<dbReference type="Gene3D" id="3.30.565.10">
    <property type="entry name" value="Histidine kinase-like ATPase, C-terminal domain"/>
    <property type="match status" value="1"/>
</dbReference>
<evidence type="ECO:0000256" key="4">
    <source>
        <dbReference type="PROSITE-ProRule" id="PRU00169"/>
    </source>
</evidence>
<evidence type="ECO:0000256" key="1">
    <source>
        <dbReference type="ARBA" id="ARBA00000085"/>
    </source>
</evidence>
<feature type="domain" description="Histidine kinase" evidence="5">
    <location>
        <begin position="150"/>
        <end position="368"/>
    </location>
</feature>
<dbReference type="InterPro" id="IPR036097">
    <property type="entry name" value="HisK_dim/P_sf"/>
</dbReference>
<keyword evidence="7" id="KW-0067">ATP-binding</keyword>
<dbReference type="Pfam" id="PF00512">
    <property type="entry name" value="HisKA"/>
    <property type="match status" value="1"/>
</dbReference>
<dbReference type="InterPro" id="IPR011006">
    <property type="entry name" value="CheY-like_superfamily"/>
</dbReference>
<feature type="domain" description="Response regulatory" evidence="6">
    <location>
        <begin position="390"/>
        <end position="504"/>
    </location>
</feature>
<dbReference type="InterPro" id="IPR005467">
    <property type="entry name" value="His_kinase_dom"/>
</dbReference>
<dbReference type="SUPFAM" id="SSF47384">
    <property type="entry name" value="Homodimeric domain of signal transducing histidine kinase"/>
    <property type="match status" value="1"/>
</dbReference>
<dbReference type="InterPro" id="IPR036890">
    <property type="entry name" value="HATPase_C_sf"/>
</dbReference>
<name>A0ABW0RYU3_9BURK</name>
<comment type="catalytic activity">
    <reaction evidence="1">
        <text>ATP + protein L-histidine = ADP + protein N-phospho-L-histidine.</text>
        <dbReference type="EC" id="2.7.13.3"/>
    </reaction>
</comment>
<keyword evidence="3 4" id="KW-0597">Phosphoprotein</keyword>
<dbReference type="InterPro" id="IPR003594">
    <property type="entry name" value="HATPase_dom"/>
</dbReference>
<evidence type="ECO:0000256" key="2">
    <source>
        <dbReference type="ARBA" id="ARBA00012438"/>
    </source>
</evidence>
<dbReference type="EMBL" id="JBHSMZ010000010">
    <property type="protein sequence ID" value="MFC5549778.1"/>
    <property type="molecule type" value="Genomic_DNA"/>
</dbReference>
<protein>
    <recommendedName>
        <fullName evidence="2">histidine kinase</fullName>
        <ecNumber evidence="2">2.7.13.3</ecNumber>
    </recommendedName>
</protein>
<reference evidence="8" key="1">
    <citation type="journal article" date="2019" name="Int. J. Syst. Evol. Microbiol.">
        <title>The Global Catalogue of Microorganisms (GCM) 10K type strain sequencing project: providing services to taxonomists for standard genome sequencing and annotation.</title>
        <authorList>
            <consortium name="The Broad Institute Genomics Platform"/>
            <consortium name="The Broad Institute Genome Sequencing Center for Infectious Disease"/>
            <person name="Wu L."/>
            <person name="Ma J."/>
        </authorList>
    </citation>
    <scope>NUCLEOTIDE SEQUENCE [LARGE SCALE GENOMIC DNA]</scope>
    <source>
        <strain evidence="8">CGMCC 4.5798</strain>
    </source>
</reference>
<dbReference type="InterPro" id="IPR001789">
    <property type="entry name" value="Sig_transdc_resp-reg_receiver"/>
</dbReference>